<keyword evidence="3" id="KW-1185">Reference proteome</keyword>
<dbReference type="CDD" id="cd00170">
    <property type="entry name" value="SEC14"/>
    <property type="match status" value="1"/>
</dbReference>
<reference evidence="2" key="1">
    <citation type="submission" date="2020-06" db="EMBL/GenBank/DDBJ databases">
        <authorList>
            <consortium name="Plant Systems Biology data submission"/>
        </authorList>
    </citation>
    <scope>NUCLEOTIDE SEQUENCE</scope>
    <source>
        <strain evidence="2">D6</strain>
    </source>
</reference>
<comment type="caution">
    <text evidence="2">The sequence shown here is derived from an EMBL/GenBank/DDBJ whole genome shotgun (WGS) entry which is preliminary data.</text>
</comment>
<name>A0A9N8DDW2_9STRA</name>
<dbReference type="Pfam" id="PF00650">
    <property type="entry name" value="CRAL_TRIO"/>
    <property type="match status" value="1"/>
</dbReference>
<dbReference type="SUPFAM" id="SSF52087">
    <property type="entry name" value="CRAL/TRIO domain"/>
    <property type="match status" value="1"/>
</dbReference>
<evidence type="ECO:0000313" key="2">
    <source>
        <dbReference type="EMBL" id="CAB9498710.1"/>
    </source>
</evidence>
<accession>A0A9N8DDW2</accession>
<dbReference type="InterPro" id="IPR051064">
    <property type="entry name" value="SEC14/CRAL-TRIO_domain"/>
</dbReference>
<dbReference type="InterPro" id="IPR001251">
    <property type="entry name" value="CRAL-TRIO_dom"/>
</dbReference>
<dbReference type="AlphaFoldDB" id="A0A9N8DDW2"/>
<evidence type="ECO:0000313" key="3">
    <source>
        <dbReference type="Proteomes" id="UP001153069"/>
    </source>
</evidence>
<feature type="domain" description="CRAL-TRIO" evidence="1">
    <location>
        <begin position="123"/>
        <end position="290"/>
    </location>
</feature>
<dbReference type="EMBL" id="CAICTM010000043">
    <property type="protein sequence ID" value="CAB9498710.1"/>
    <property type="molecule type" value="Genomic_DNA"/>
</dbReference>
<evidence type="ECO:0000259" key="1">
    <source>
        <dbReference type="PROSITE" id="PS50191"/>
    </source>
</evidence>
<dbReference type="InterPro" id="IPR036865">
    <property type="entry name" value="CRAL-TRIO_dom_sf"/>
</dbReference>
<dbReference type="PROSITE" id="PS50191">
    <property type="entry name" value="CRAL_TRIO"/>
    <property type="match status" value="1"/>
</dbReference>
<gene>
    <name evidence="2" type="ORF">SEMRO_43_G026361.1</name>
</gene>
<dbReference type="PANTHER" id="PTHR23324:SF83">
    <property type="entry name" value="SEC14-LIKE PROTEIN 2"/>
    <property type="match status" value="1"/>
</dbReference>
<organism evidence="2 3">
    <name type="scientific">Seminavis robusta</name>
    <dbReference type="NCBI Taxonomy" id="568900"/>
    <lineage>
        <taxon>Eukaryota</taxon>
        <taxon>Sar</taxon>
        <taxon>Stramenopiles</taxon>
        <taxon>Ochrophyta</taxon>
        <taxon>Bacillariophyta</taxon>
        <taxon>Bacillariophyceae</taxon>
        <taxon>Bacillariophycidae</taxon>
        <taxon>Naviculales</taxon>
        <taxon>Naviculaceae</taxon>
        <taxon>Seminavis</taxon>
    </lineage>
</organism>
<proteinExistence type="predicted"/>
<dbReference type="OrthoDB" id="73007at2759"/>
<dbReference type="GO" id="GO:0005737">
    <property type="term" value="C:cytoplasm"/>
    <property type="evidence" value="ECO:0007669"/>
    <property type="project" value="TreeGrafter"/>
</dbReference>
<protein>
    <recommendedName>
        <fullName evidence="1">CRAL-TRIO domain-containing protein</fullName>
    </recommendedName>
</protein>
<dbReference type="PANTHER" id="PTHR23324">
    <property type="entry name" value="SEC14 RELATED PROTEIN"/>
    <property type="match status" value="1"/>
</dbReference>
<dbReference type="Gene3D" id="3.40.525.10">
    <property type="entry name" value="CRAL-TRIO lipid binding domain"/>
    <property type="match status" value="1"/>
</dbReference>
<sequence>MTSWPWMKGIEEAIADPIDPICPEDERPSVKELIVKHSEKIAKIKAALADDPLYDPSKHDDLWILRFWLSHKKSKSAIEAAKYTLEFRKKHNLDELDIRDLPPQHVKDGKLGEFKTAWKRDDAVVFFQPDPKRGVVAFLTLDLLDQHAMVEKFTEDYWLTSFLYPDEYSFQCLDYATRTTGRLTKTVRFVDCRGLTLGGFSSECSRRDGRTMALLENCYPQMLETIFACNAPSLIGAFWKLFSVVAPKRVVAKFDIIYPKENPKDLKKVLKHISEQNLPDFYGGKNPVSPDKWASEVTSDDTRAEVYWWW</sequence>
<dbReference type="SMART" id="SM00516">
    <property type="entry name" value="SEC14"/>
    <property type="match status" value="1"/>
</dbReference>
<dbReference type="Proteomes" id="UP001153069">
    <property type="component" value="Unassembled WGS sequence"/>
</dbReference>